<accession>F4RZ06</accession>
<evidence type="ECO:0000313" key="2">
    <source>
        <dbReference type="Proteomes" id="UP000001072"/>
    </source>
</evidence>
<dbReference type="VEuPathDB" id="FungiDB:MELLADRAFT_91424"/>
<dbReference type="Proteomes" id="UP000001072">
    <property type="component" value="Unassembled WGS sequence"/>
</dbReference>
<dbReference type="GO" id="GO:0007165">
    <property type="term" value="P:signal transduction"/>
    <property type="evidence" value="ECO:0007669"/>
    <property type="project" value="InterPro"/>
</dbReference>
<dbReference type="InParanoid" id="F4RZ06"/>
<name>F4RZ06_MELLP</name>
<dbReference type="OrthoDB" id="5817230at2759"/>
<dbReference type="KEGG" id="mlr:MELLADRAFT_91424"/>
<proteinExistence type="predicted"/>
<dbReference type="InterPro" id="IPR011025">
    <property type="entry name" value="GproteinA_insert"/>
</dbReference>
<dbReference type="Gene3D" id="3.40.50.300">
    <property type="entry name" value="P-loop containing nucleotide triphosphate hydrolases"/>
    <property type="match status" value="1"/>
</dbReference>
<protein>
    <submittedName>
        <fullName evidence="1">Uncharacterized protein</fullName>
    </submittedName>
</protein>
<dbReference type="GeneID" id="18935905"/>
<keyword evidence="2" id="KW-1185">Reference proteome</keyword>
<gene>
    <name evidence="1" type="ORF">MELLADRAFT_91424</name>
</gene>
<dbReference type="RefSeq" id="XP_007414321.1">
    <property type="nucleotide sequence ID" value="XM_007414259.1"/>
</dbReference>
<evidence type="ECO:0000313" key="1">
    <source>
        <dbReference type="EMBL" id="EGG02336.1"/>
    </source>
</evidence>
<dbReference type="HOGENOM" id="CLU_2264325_0_0_1"/>
<organism evidence="2">
    <name type="scientific">Melampsora larici-populina (strain 98AG31 / pathotype 3-4-7)</name>
    <name type="common">Poplar leaf rust fungus</name>
    <dbReference type="NCBI Taxonomy" id="747676"/>
    <lineage>
        <taxon>Eukaryota</taxon>
        <taxon>Fungi</taxon>
        <taxon>Dikarya</taxon>
        <taxon>Basidiomycota</taxon>
        <taxon>Pucciniomycotina</taxon>
        <taxon>Pucciniomycetes</taxon>
        <taxon>Pucciniales</taxon>
        <taxon>Melampsoraceae</taxon>
        <taxon>Melampsora</taxon>
    </lineage>
</organism>
<dbReference type="AlphaFoldDB" id="F4RZ06"/>
<dbReference type="InterPro" id="IPR027417">
    <property type="entry name" value="P-loop_NTPase"/>
</dbReference>
<dbReference type="EMBL" id="GL883131">
    <property type="protein sequence ID" value="EGG02336.1"/>
    <property type="molecule type" value="Genomic_DNA"/>
</dbReference>
<reference evidence="2" key="1">
    <citation type="journal article" date="2011" name="Proc. Natl. Acad. Sci. U.S.A.">
        <title>Obligate biotrophy features unraveled by the genomic analysis of rust fungi.</title>
        <authorList>
            <person name="Duplessis S."/>
            <person name="Cuomo C.A."/>
            <person name="Lin Y.-C."/>
            <person name="Aerts A."/>
            <person name="Tisserant E."/>
            <person name="Veneault-Fourrey C."/>
            <person name="Joly D.L."/>
            <person name="Hacquard S."/>
            <person name="Amselem J."/>
            <person name="Cantarel B.L."/>
            <person name="Chiu R."/>
            <person name="Coutinho P.M."/>
            <person name="Feau N."/>
            <person name="Field M."/>
            <person name="Frey P."/>
            <person name="Gelhaye E."/>
            <person name="Goldberg J."/>
            <person name="Grabherr M.G."/>
            <person name="Kodira C.D."/>
            <person name="Kohler A."/>
            <person name="Kuees U."/>
            <person name="Lindquist E.A."/>
            <person name="Lucas S.M."/>
            <person name="Mago R."/>
            <person name="Mauceli E."/>
            <person name="Morin E."/>
            <person name="Murat C."/>
            <person name="Pangilinan J.L."/>
            <person name="Park R."/>
            <person name="Pearson M."/>
            <person name="Quesneville H."/>
            <person name="Rouhier N."/>
            <person name="Sakthikumar S."/>
            <person name="Salamov A.A."/>
            <person name="Schmutz J."/>
            <person name="Selles B."/>
            <person name="Shapiro H."/>
            <person name="Tanguay P."/>
            <person name="Tuskan G.A."/>
            <person name="Henrissat B."/>
            <person name="Van de Peer Y."/>
            <person name="Rouze P."/>
            <person name="Ellis J.G."/>
            <person name="Dodds P.N."/>
            <person name="Schein J.E."/>
            <person name="Zhong S."/>
            <person name="Hamelin R.C."/>
            <person name="Grigoriev I.V."/>
            <person name="Szabo L.J."/>
            <person name="Martin F."/>
        </authorList>
    </citation>
    <scope>NUCLEOTIDE SEQUENCE [LARGE SCALE GENOMIC DNA]</scope>
    <source>
        <strain evidence="2">98AG31 / pathotype 3-4-7</strain>
    </source>
</reference>
<sequence length="103" mass="11844">MNVIDCKDKLDNIMTHKRITLHHTTSKPILLKFNKQLLNELINLYHSSPILLCRSGESVKSAIVKQIIIIQQNGYTQDELLSFKVTIYKNLIFQVQLSCSQTS</sequence>
<dbReference type="Gene3D" id="1.10.400.10">
    <property type="entry name" value="GI Alpha 1, domain 2-like"/>
    <property type="match status" value="1"/>
</dbReference>